<sequence>MPLKTGNYLIYADRPDVSGQLIARRQNDDSDGTAEPKAVVKHVRPIPPEFAVWQVKELIGGKPNTYGLFNRSAYATQIDKFVWAVLRREDAPPEEWIIEPAPDRPDRYTIVASSNGSAWYVPGGEQHHIFCTPLGEPSVFQFVHIED</sequence>
<reference evidence="1" key="1">
    <citation type="journal article" date="2021" name="Genome Biol. Evol.">
        <title>The assembled and annotated genome of the fairy-ring fungus Marasmius oreades.</title>
        <authorList>
            <person name="Hiltunen M."/>
            <person name="Ament-Velasquez S.L."/>
            <person name="Johannesson H."/>
        </authorList>
    </citation>
    <scope>NUCLEOTIDE SEQUENCE</scope>
    <source>
        <strain evidence="1">03SP1</strain>
    </source>
</reference>
<dbReference type="AlphaFoldDB" id="A0A9P7UKX0"/>
<evidence type="ECO:0000313" key="2">
    <source>
        <dbReference type="Proteomes" id="UP001049176"/>
    </source>
</evidence>
<dbReference type="EMBL" id="CM032190">
    <property type="protein sequence ID" value="KAG7086133.1"/>
    <property type="molecule type" value="Genomic_DNA"/>
</dbReference>
<comment type="caution">
    <text evidence="1">The sequence shown here is derived from an EMBL/GenBank/DDBJ whole genome shotgun (WGS) entry which is preliminary data.</text>
</comment>
<proteinExistence type="predicted"/>
<dbReference type="GeneID" id="66071168"/>
<accession>A0A9P7UKX0</accession>
<dbReference type="KEGG" id="more:E1B28_002092"/>
<organism evidence="1 2">
    <name type="scientific">Marasmius oreades</name>
    <name type="common">fairy-ring Marasmius</name>
    <dbReference type="NCBI Taxonomy" id="181124"/>
    <lineage>
        <taxon>Eukaryota</taxon>
        <taxon>Fungi</taxon>
        <taxon>Dikarya</taxon>
        <taxon>Basidiomycota</taxon>
        <taxon>Agaricomycotina</taxon>
        <taxon>Agaricomycetes</taxon>
        <taxon>Agaricomycetidae</taxon>
        <taxon>Agaricales</taxon>
        <taxon>Marasmiineae</taxon>
        <taxon>Marasmiaceae</taxon>
        <taxon>Marasmius</taxon>
    </lineage>
</organism>
<dbReference type="Pfam" id="PF16850">
    <property type="entry name" value="Inhibitor_I66"/>
    <property type="match status" value="1"/>
</dbReference>
<protein>
    <submittedName>
        <fullName evidence="1">Uncharacterized protein</fullName>
    </submittedName>
</protein>
<dbReference type="GO" id="GO:0004867">
    <property type="term" value="F:serine-type endopeptidase inhibitor activity"/>
    <property type="evidence" value="ECO:0007669"/>
    <property type="project" value="InterPro"/>
</dbReference>
<dbReference type="Gene3D" id="2.80.10.50">
    <property type="match status" value="1"/>
</dbReference>
<dbReference type="RefSeq" id="XP_043002604.1">
    <property type="nucleotide sequence ID" value="XM_043159006.1"/>
</dbReference>
<dbReference type="InterPro" id="IPR031755">
    <property type="entry name" value="Inhibitor_I66"/>
</dbReference>
<evidence type="ECO:0000313" key="1">
    <source>
        <dbReference type="EMBL" id="KAG7086133.1"/>
    </source>
</evidence>
<keyword evidence="2" id="KW-1185">Reference proteome</keyword>
<name>A0A9P7UKX0_9AGAR</name>
<gene>
    <name evidence="1" type="ORF">E1B28_002092</name>
</gene>
<dbReference type="Proteomes" id="UP001049176">
    <property type="component" value="Chromosome 10"/>
</dbReference>